<comment type="caution">
    <text evidence="1">The sequence shown here is derived from an EMBL/GenBank/DDBJ whole genome shotgun (WGS) entry which is preliminary data.</text>
</comment>
<proteinExistence type="predicted"/>
<dbReference type="Proteomes" id="UP001320706">
    <property type="component" value="Unassembled WGS sequence"/>
</dbReference>
<name>A0ACC3S896_9PEZI</name>
<evidence type="ECO:0000313" key="1">
    <source>
        <dbReference type="EMBL" id="KAK8201998.1"/>
    </source>
</evidence>
<dbReference type="EMBL" id="JAMKPW020000033">
    <property type="protein sequence ID" value="KAK8201998.1"/>
    <property type="molecule type" value="Genomic_DNA"/>
</dbReference>
<sequence>MASRERIPGYAQESTIEQRQSPMRGAGAKRRSMSSERVPTFSQPLQSGQRHSPVRRAPIPSTVYESSPKSEHHIDPRYSQSSAAQEINREYSPPTPGVDDTPYIQLALDQLTRDEEVRGSRVLWDYGTFGDGRYFVFQYLPTLIGMVLLLWLFEIEIAVYRIAPFIALASDSPASRSYGPLLPMYPSGFALPTLVHLKAGQPIIGGFLKISWFSLFTIPLLASSFNVYFRGSPGRWVWIATQGTIWAAIVLYIFLIGAIISLLIFLRRRKTGLKWDATSLADLIVLLERSNGLDVYAGYNLNGNPEELRARLAERGDSLGYWHTTSRPNEIFQTLGAPNQPTRHYSLEAGQLREKPVQSGHSTYPPFAPQDQRFSHGTQNSSTPVLSPSSASSPRPQLPWFLRPTYTTLWLLTSLLLCLAFLVISYLPSTAIRSGFLPSLPASVNAAGFSATNFLYSFLPALLGLLCLLLWTPFDHTLRRLQPYAALAGSGPSGALAERSLLLSYTADAPLAVTAKALSGKDWRVAATSFSTLIAATLPVLAGGVFWALFDVDEQRIRVYGHMPAFHALSVFVVLYALSYALLFSGRKRALPVHGTSLADVAGLVAQSRLLTDSAFRSPATKTALVTRLLSAPDAGRISLRDAGDKEEREQVGSKVSVKDGLRGFGQARQAAVQGMGVLEEGRYALGRYVGRDGREWVGVDRVNRVGGPEMVVGEF</sequence>
<organism evidence="1 2">
    <name type="scientific">Zalaria obscura</name>
    <dbReference type="NCBI Taxonomy" id="2024903"/>
    <lineage>
        <taxon>Eukaryota</taxon>
        <taxon>Fungi</taxon>
        <taxon>Dikarya</taxon>
        <taxon>Ascomycota</taxon>
        <taxon>Pezizomycotina</taxon>
        <taxon>Dothideomycetes</taxon>
        <taxon>Dothideomycetidae</taxon>
        <taxon>Dothideales</taxon>
        <taxon>Zalariaceae</taxon>
        <taxon>Zalaria</taxon>
    </lineage>
</organism>
<keyword evidence="2" id="KW-1185">Reference proteome</keyword>
<gene>
    <name evidence="1" type="ORF">M8818_005523</name>
</gene>
<protein>
    <submittedName>
        <fullName evidence="1">Uncharacterized protein</fullName>
    </submittedName>
</protein>
<accession>A0ACC3S896</accession>
<evidence type="ECO:0000313" key="2">
    <source>
        <dbReference type="Proteomes" id="UP001320706"/>
    </source>
</evidence>
<reference evidence="1" key="1">
    <citation type="submission" date="2024-02" db="EMBL/GenBank/DDBJ databases">
        <title>Metagenome Assembled Genome of Zalaria obscura JY119.</title>
        <authorList>
            <person name="Vighnesh L."/>
            <person name="Jagadeeshwari U."/>
            <person name="Venkata Ramana C."/>
            <person name="Sasikala C."/>
        </authorList>
    </citation>
    <scope>NUCLEOTIDE SEQUENCE</scope>
    <source>
        <strain evidence="1">JY119</strain>
    </source>
</reference>